<feature type="transmembrane region" description="Helical" evidence="7">
    <location>
        <begin position="467"/>
        <end position="490"/>
    </location>
</feature>
<dbReference type="PANTHER" id="PTHR10766:SF111">
    <property type="entry name" value="TRANSMEMBRANE 9 SUPERFAMILY MEMBER 2"/>
    <property type="match status" value="1"/>
</dbReference>
<dbReference type="GO" id="GO:0005737">
    <property type="term" value="C:cytoplasm"/>
    <property type="evidence" value="ECO:0007669"/>
    <property type="project" value="UniProtKB-ARBA"/>
</dbReference>
<reference evidence="8" key="1">
    <citation type="submission" date="2023-08" db="EMBL/GenBank/DDBJ databases">
        <authorList>
            <person name="Audoor S."/>
            <person name="Bilcke G."/>
        </authorList>
    </citation>
    <scope>NUCLEOTIDE SEQUENCE</scope>
</reference>
<dbReference type="InterPro" id="IPR004240">
    <property type="entry name" value="EMP70"/>
</dbReference>
<feature type="transmembrane region" description="Helical" evidence="7">
    <location>
        <begin position="624"/>
        <end position="648"/>
    </location>
</feature>
<keyword evidence="4" id="KW-0732">Signal</keyword>
<feature type="transmembrane region" description="Helical" evidence="7">
    <location>
        <begin position="691"/>
        <end position="719"/>
    </location>
</feature>
<organism evidence="8 9">
    <name type="scientific">Cylindrotheca closterium</name>
    <dbReference type="NCBI Taxonomy" id="2856"/>
    <lineage>
        <taxon>Eukaryota</taxon>
        <taxon>Sar</taxon>
        <taxon>Stramenopiles</taxon>
        <taxon>Ochrophyta</taxon>
        <taxon>Bacillariophyta</taxon>
        <taxon>Bacillariophyceae</taxon>
        <taxon>Bacillariophycidae</taxon>
        <taxon>Bacillariales</taxon>
        <taxon>Bacillariaceae</taxon>
        <taxon>Cylindrotheca</taxon>
    </lineage>
</organism>
<dbReference type="PANTHER" id="PTHR10766">
    <property type="entry name" value="TRANSMEMBRANE 9 SUPERFAMILY PROTEIN"/>
    <property type="match status" value="1"/>
</dbReference>
<comment type="subcellular location">
    <subcellularLocation>
        <location evidence="1">Membrane</location>
        <topology evidence="1">Multi-pass membrane protein</topology>
    </subcellularLocation>
</comment>
<gene>
    <name evidence="8" type="ORF">CYCCA115_LOCUS19904</name>
</gene>
<evidence type="ECO:0000313" key="9">
    <source>
        <dbReference type="Proteomes" id="UP001295423"/>
    </source>
</evidence>
<proteinExistence type="inferred from homology"/>
<evidence type="ECO:0000256" key="1">
    <source>
        <dbReference type="ARBA" id="ARBA00004141"/>
    </source>
</evidence>
<comment type="similarity">
    <text evidence="2 7">Belongs to the nonaspanin (TM9SF) (TC 9.A.2) family.</text>
</comment>
<dbReference type="Proteomes" id="UP001295423">
    <property type="component" value="Unassembled WGS sequence"/>
</dbReference>
<accession>A0AAD2G4Q2</accession>
<keyword evidence="3 7" id="KW-0812">Transmembrane</keyword>
<comment type="caution">
    <text evidence="8">The sequence shown here is derived from an EMBL/GenBank/DDBJ whole genome shotgun (WGS) entry which is preliminary data.</text>
</comment>
<dbReference type="AlphaFoldDB" id="A0AAD2G4Q2"/>
<feature type="transmembrane region" description="Helical" evidence="7">
    <location>
        <begin position="660"/>
        <end position="679"/>
    </location>
</feature>
<feature type="transmembrane region" description="Helical" evidence="7">
    <location>
        <begin position="586"/>
        <end position="604"/>
    </location>
</feature>
<feature type="transmembrane region" description="Helical" evidence="7">
    <location>
        <begin position="530"/>
        <end position="551"/>
    </location>
</feature>
<feature type="transmembrane region" description="Helical" evidence="7">
    <location>
        <begin position="375"/>
        <end position="396"/>
    </location>
</feature>
<keyword evidence="5 7" id="KW-1133">Transmembrane helix</keyword>
<feature type="transmembrane region" description="Helical" evidence="7">
    <location>
        <begin position="502"/>
        <end position="524"/>
    </location>
</feature>
<evidence type="ECO:0000256" key="5">
    <source>
        <dbReference type="ARBA" id="ARBA00022989"/>
    </source>
</evidence>
<evidence type="ECO:0000256" key="3">
    <source>
        <dbReference type="ARBA" id="ARBA00022692"/>
    </source>
</evidence>
<keyword evidence="6 7" id="KW-0472">Membrane</keyword>
<sequence>MQDEPSLLSPVSQDNRAYVTPLFLALPINSQHDGLLSTEFLKDSTLQKVREQLPLTPEEKKDIEYAELSEYKKFRSMGYDEVTNSLQAMLLRNYRLRKNKVKMTGLFRNKETNLSQILFPGSRPKIYHKDITMVPTGNLMKSRMNLAMYDISDHPAFANTKYAPCRPTVMGAKVEGYGSAFKEMPFNFMLKRTVQCAPIVTTEISPEDLSFLRQLVREKYRMYFQLDDLPVLMRSRELNVASKGVPIGFMASPEMNGLVGSTSHNGPRSNENKYYLYNHFKFTVTYHENPKEHDGVHITRFDIHPFSFKYDGKFPNCDEKPSENDPNTFLALEDIKSHKHQTVTFSYDVQWVRSEYLKWEDRWDVYFVGIPDSNFHYYSIINSAISVLILASIIAWKLYRTFRCDMVGGSKKNNGWKQLHADVFRLPPSPMILSVLVGDGVHLLVTAILTMVLNVLGWISTMETGDVVNAFVLIYALVGAIGGYTSTTVYKLCGGKNCRKNALVTSTLLSGLIVIAFCLFNQLSSMMGSSADWFSVVELVLLWGCVSVPLVQLGAKKGDQVACFIEFPTKPSGDVRPIPKSKWAKFKWLSPMLSGIMTFGVYFVELQFIMSAIWDRQTYLGLGYLLTQTFLAIITCAECCVCFCYLQLNAEDHQWWWPSFRSGAAVGVYLALYALMIWFDRLGLEGWYSFVSFLTCMLLASLCVGIAFGSIGFLSCLYFTRGMYGTMTSEI</sequence>
<evidence type="ECO:0000256" key="2">
    <source>
        <dbReference type="ARBA" id="ARBA00005227"/>
    </source>
</evidence>
<dbReference type="GO" id="GO:0016020">
    <property type="term" value="C:membrane"/>
    <property type="evidence" value="ECO:0007669"/>
    <property type="project" value="UniProtKB-SubCell"/>
</dbReference>
<dbReference type="Pfam" id="PF02990">
    <property type="entry name" value="EMP70"/>
    <property type="match status" value="1"/>
</dbReference>
<evidence type="ECO:0000256" key="4">
    <source>
        <dbReference type="ARBA" id="ARBA00022729"/>
    </source>
</evidence>
<evidence type="ECO:0000313" key="8">
    <source>
        <dbReference type="EMBL" id="CAJ1962891.1"/>
    </source>
</evidence>
<keyword evidence="9" id="KW-1185">Reference proteome</keyword>
<evidence type="ECO:0000256" key="6">
    <source>
        <dbReference type="ARBA" id="ARBA00023136"/>
    </source>
</evidence>
<feature type="transmembrane region" description="Helical" evidence="7">
    <location>
        <begin position="441"/>
        <end position="461"/>
    </location>
</feature>
<protein>
    <recommendedName>
        <fullName evidence="7">Transmembrane 9 superfamily member</fullName>
    </recommendedName>
</protein>
<dbReference type="EMBL" id="CAKOGP040002125">
    <property type="protein sequence ID" value="CAJ1962891.1"/>
    <property type="molecule type" value="Genomic_DNA"/>
</dbReference>
<name>A0AAD2G4Q2_9STRA</name>
<dbReference type="GO" id="GO:0072657">
    <property type="term" value="P:protein localization to membrane"/>
    <property type="evidence" value="ECO:0007669"/>
    <property type="project" value="TreeGrafter"/>
</dbReference>
<evidence type="ECO:0000256" key="7">
    <source>
        <dbReference type="RuleBase" id="RU363079"/>
    </source>
</evidence>